<accession>A0A942A4R4</accession>
<dbReference type="InterPro" id="IPR018841">
    <property type="entry name" value="DUF2442"/>
</dbReference>
<reference evidence="1" key="1">
    <citation type="journal article" date="2021" name="ISME J.">
        <title>Fine-scale metabolic discontinuity in a stratified prokaryote microbiome of a Red Sea deep halocline.</title>
        <authorList>
            <person name="Michoud G."/>
            <person name="Ngugi D.K."/>
            <person name="Barozzi A."/>
            <person name="Merlino G."/>
            <person name="Calleja M.L."/>
            <person name="Delgado-Huertas A."/>
            <person name="Moran X.A.G."/>
            <person name="Daffonchio D."/>
        </authorList>
    </citation>
    <scope>NUCLEOTIDE SEQUENCE</scope>
    <source>
        <strain evidence="1">SuakinDeep_MAG55_1</strain>
    </source>
</reference>
<evidence type="ECO:0008006" key="3">
    <source>
        <dbReference type="Google" id="ProtNLM"/>
    </source>
</evidence>
<dbReference type="Proteomes" id="UP000722750">
    <property type="component" value="Unassembled WGS sequence"/>
</dbReference>
<proteinExistence type="predicted"/>
<organism evidence="1 2">
    <name type="scientific">Candidatus Scalindua arabica</name>
    <dbReference type="NCBI Taxonomy" id="1127984"/>
    <lineage>
        <taxon>Bacteria</taxon>
        <taxon>Pseudomonadati</taxon>
        <taxon>Planctomycetota</taxon>
        <taxon>Candidatus Brocadiia</taxon>
        <taxon>Candidatus Brocadiales</taxon>
        <taxon>Candidatus Scalinduaceae</taxon>
        <taxon>Candidatus Scalindua</taxon>
    </lineage>
</organism>
<gene>
    <name evidence="1" type="ORF">MAG551_01993</name>
</gene>
<evidence type="ECO:0000313" key="2">
    <source>
        <dbReference type="Proteomes" id="UP000722750"/>
    </source>
</evidence>
<dbReference type="EMBL" id="JAANXD010000076">
    <property type="protein sequence ID" value="MBS1258929.1"/>
    <property type="molecule type" value="Genomic_DNA"/>
</dbReference>
<protein>
    <recommendedName>
        <fullName evidence="3">DUF2442 domain-containing protein</fullName>
    </recommendedName>
</protein>
<name>A0A942A4R4_9BACT</name>
<sequence>MPTLTNSKVQTVFATGVRFDKNMLYVSLNDRREICLPFDRIDWLDWLDWLSKATPEQRANWSLESGGFAIYWDDLDDGIEVCHLLSMQPLS</sequence>
<dbReference type="Gene3D" id="3.30.2020.40">
    <property type="entry name" value="Uncharacterised protein PF10387, DUF2442"/>
    <property type="match status" value="1"/>
</dbReference>
<dbReference type="AlphaFoldDB" id="A0A942A4R4"/>
<evidence type="ECO:0000313" key="1">
    <source>
        <dbReference type="EMBL" id="MBS1258929.1"/>
    </source>
</evidence>
<comment type="caution">
    <text evidence="1">The sequence shown here is derived from an EMBL/GenBank/DDBJ whole genome shotgun (WGS) entry which is preliminary data.</text>
</comment>
<dbReference type="Pfam" id="PF10387">
    <property type="entry name" value="DUF2442"/>
    <property type="match status" value="1"/>
</dbReference>